<evidence type="ECO:0000313" key="2">
    <source>
        <dbReference type="Proteomes" id="UP000799423"/>
    </source>
</evidence>
<gene>
    <name evidence="1" type="ORF">T440DRAFT_542935</name>
</gene>
<evidence type="ECO:0000313" key="1">
    <source>
        <dbReference type="EMBL" id="KAF2846059.1"/>
    </source>
</evidence>
<name>A0A6A7AV34_9PLEO</name>
<feature type="non-terminal residue" evidence="1">
    <location>
        <position position="193"/>
    </location>
</feature>
<reference evidence="1" key="1">
    <citation type="submission" date="2020-01" db="EMBL/GenBank/DDBJ databases">
        <authorList>
            <consortium name="DOE Joint Genome Institute"/>
            <person name="Haridas S."/>
            <person name="Albert R."/>
            <person name="Binder M."/>
            <person name="Bloem J."/>
            <person name="Labutti K."/>
            <person name="Salamov A."/>
            <person name="Andreopoulos B."/>
            <person name="Baker S.E."/>
            <person name="Barry K."/>
            <person name="Bills G."/>
            <person name="Bluhm B.H."/>
            <person name="Cannon C."/>
            <person name="Castanera R."/>
            <person name="Culley D.E."/>
            <person name="Daum C."/>
            <person name="Ezra D."/>
            <person name="Gonzalez J.B."/>
            <person name="Henrissat B."/>
            <person name="Kuo A."/>
            <person name="Liang C."/>
            <person name="Lipzen A."/>
            <person name="Lutzoni F."/>
            <person name="Magnuson J."/>
            <person name="Mondo S."/>
            <person name="Nolan M."/>
            <person name="Ohm R."/>
            <person name="Pangilinan J."/>
            <person name="Park H.-J."/>
            <person name="Ramirez L."/>
            <person name="Alfaro M."/>
            <person name="Sun H."/>
            <person name="Tritt A."/>
            <person name="Yoshinaga Y."/>
            <person name="Zwiers L.-H."/>
            <person name="Turgeon B.G."/>
            <person name="Goodwin S.B."/>
            <person name="Spatafora J.W."/>
            <person name="Crous P.W."/>
            <person name="Grigoriev I.V."/>
        </authorList>
    </citation>
    <scope>NUCLEOTIDE SEQUENCE</scope>
    <source>
        <strain evidence="1">IPT5</strain>
    </source>
</reference>
<proteinExistence type="predicted"/>
<sequence>MQFARFVQRCNKSWSSRTRKAIVKSKKGQPASVSKAVQDPVIEPMPCDTCRPGSILAGSCLTNPDIEVRHQRAELWQDDRAGAQFWRWAMPLWTNLISLNMLLQRGLPPKLLTANSPCTDIYTSRRRREHELFDSRINNCPNFRFFPQDDFLDEAQFRAGVLRLSSLQVLIFLYLQDGLETCIEELNSIFREG</sequence>
<dbReference type="Proteomes" id="UP000799423">
    <property type="component" value="Unassembled WGS sequence"/>
</dbReference>
<keyword evidence="2" id="KW-1185">Reference proteome</keyword>
<dbReference type="EMBL" id="MU006339">
    <property type="protein sequence ID" value="KAF2846059.1"/>
    <property type="molecule type" value="Genomic_DNA"/>
</dbReference>
<accession>A0A6A7AV34</accession>
<dbReference type="AlphaFoldDB" id="A0A6A7AV34"/>
<organism evidence="1 2">
    <name type="scientific">Plenodomus tracheiphilus IPT5</name>
    <dbReference type="NCBI Taxonomy" id="1408161"/>
    <lineage>
        <taxon>Eukaryota</taxon>
        <taxon>Fungi</taxon>
        <taxon>Dikarya</taxon>
        <taxon>Ascomycota</taxon>
        <taxon>Pezizomycotina</taxon>
        <taxon>Dothideomycetes</taxon>
        <taxon>Pleosporomycetidae</taxon>
        <taxon>Pleosporales</taxon>
        <taxon>Pleosporineae</taxon>
        <taxon>Leptosphaeriaceae</taxon>
        <taxon>Plenodomus</taxon>
    </lineage>
</organism>
<protein>
    <submittedName>
        <fullName evidence="1">Uncharacterized protein</fullName>
    </submittedName>
</protein>